<feature type="compositionally biased region" description="Polar residues" evidence="5">
    <location>
        <begin position="102"/>
        <end position="112"/>
    </location>
</feature>
<feature type="compositionally biased region" description="Basic residues" evidence="5">
    <location>
        <begin position="117"/>
        <end position="129"/>
    </location>
</feature>
<evidence type="ECO:0000313" key="7">
    <source>
        <dbReference type="EMBL" id="OMP88896.1"/>
    </source>
</evidence>
<evidence type="ECO:0000256" key="4">
    <source>
        <dbReference type="ARBA" id="ARBA00023242"/>
    </source>
</evidence>
<dbReference type="EMBL" id="MSZU01000074">
    <property type="protein sequence ID" value="OMP88896.1"/>
    <property type="molecule type" value="Genomic_DNA"/>
</dbReference>
<dbReference type="GO" id="GO:0003700">
    <property type="term" value="F:DNA-binding transcription factor activity"/>
    <property type="evidence" value="ECO:0007669"/>
    <property type="project" value="InterPro"/>
</dbReference>
<dbReference type="SUPFAM" id="SSF57959">
    <property type="entry name" value="Leucine zipper domain"/>
    <property type="match status" value="1"/>
</dbReference>
<evidence type="ECO:0000256" key="5">
    <source>
        <dbReference type="SAM" id="MobiDB-lite"/>
    </source>
</evidence>
<proteinExistence type="predicted"/>
<keyword evidence="2" id="KW-0805">Transcription regulation</keyword>
<dbReference type="Proteomes" id="UP000190776">
    <property type="component" value="Unassembled WGS sequence"/>
</dbReference>
<evidence type="ECO:0000256" key="1">
    <source>
        <dbReference type="ARBA" id="ARBA00004123"/>
    </source>
</evidence>
<dbReference type="STRING" id="420778.A0A1S8BN45"/>
<dbReference type="PANTHER" id="PTHR19304">
    <property type="entry name" value="CYCLIC-AMP RESPONSE ELEMENT BINDING PROTEIN"/>
    <property type="match status" value="1"/>
</dbReference>
<accession>A0A1S8BN45</accession>
<evidence type="ECO:0000256" key="2">
    <source>
        <dbReference type="ARBA" id="ARBA00023015"/>
    </source>
</evidence>
<organism evidence="7 8">
    <name type="scientific">Diplodia seriata</name>
    <dbReference type="NCBI Taxonomy" id="420778"/>
    <lineage>
        <taxon>Eukaryota</taxon>
        <taxon>Fungi</taxon>
        <taxon>Dikarya</taxon>
        <taxon>Ascomycota</taxon>
        <taxon>Pezizomycotina</taxon>
        <taxon>Dothideomycetes</taxon>
        <taxon>Dothideomycetes incertae sedis</taxon>
        <taxon>Botryosphaeriales</taxon>
        <taxon>Botryosphaeriaceae</taxon>
        <taxon>Diplodia</taxon>
    </lineage>
</organism>
<feature type="compositionally biased region" description="Basic and acidic residues" evidence="5">
    <location>
        <begin position="88"/>
        <end position="101"/>
    </location>
</feature>
<feature type="compositionally biased region" description="Basic and acidic residues" evidence="5">
    <location>
        <begin position="136"/>
        <end position="150"/>
    </location>
</feature>
<comment type="subcellular location">
    <subcellularLocation>
        <location evidence="1">Nucleus</location>
    </subcellularLocation>
</comment>
<dbReference type="GO" id="GO:0005634">
    <property type="term" value="C:nucleus"/>
    <property type="evidence" value="ECO:0007669"/>
    <property type="project" value="UniProtKB-SubCell"/>
</dbReference>
<dbReference type="CDD" id="cd14687">
    <property type="entry name" value="bZIP_ATF2"/>
    <property type="match status" value="1"/>
</dbReference>
<dbReference type="AlphaFoldDB" id="A0A1S8BN45"/>
<dbReference type="InterPro" id="IPR046347">
    <property type="entry name" value="bZIP_sf"/>
</dbReference>
<sequence length="229" mass="25549">MASMIDEPMALGPPCEAFCDAHDAADPTLLANPLANFLDNGAFSRLFNASRTAGYVQQGTLGPDSGSDLTRHDSLLPDALASAGWEAGDGRLHTPSDDTKSQQRTSESTEPSEPTIKRRTPRKSTKQRRQQVADTPEGRARRETNLEKNRMAANRCRQKRKVWTNRLEDKHRQLAAHNALLRAEVASLYDAVFALKEMALRHADCGSRPIDEYVRLEAERVRDKARRSI</sequence>
<feature type="domain" description="BZIP" evidence="6">
    <location>
        <begin position="139"/>
        <end position="202"/>
    </location>
</feature>
<reference evidence="7 8" key="1">
    <citation type="submission" date="2017-01" db="EMBL/GenBank/DDBJ databases">
        <title>Draft genome sequence of Diplodia seriata F98.1, a fungal species involved in grapevine trunk diseases.</title>
        <authorList>
            <person name="Robert-Siegwald G."/>
            <person name="Vallet J."/>
            <person name="Abou-Mansour E."/>
            <person name="Xu J."/>
            <person name="Rey P."/>
            <person name="Bertsch C."/>
            <person name="Rego C."/>
            <person name="Larignon P."/>
            <person name="Fontaine F."/>
            <person name="Lebrun M.-H."/>
        </authorList>
    </citation>
    <scope>NUCLEOTIDE SEQUENCE [LARGE SCALE GENOMIC DNA]</scope>
    <source>
        <strain evidence="7 8">F98.1</strain>
    </source>
</reference>
<dbReference type="OrthoDB" id="295274at2759"/>
<keyword evidence="3" id="KW-0804">Transcription</keyword>
<protein>
    <submittedName>
        <fullName evidence="7">Cyclic AMP-responsive element-binding protein 5</fullName>
    </submittedName>
</protein>
<dbReference type="Pfam" id="PF00170">
    <property type="entry name" value="bZIP_1"/>
    <property type="match status" value="1"/>
</dbReference>
<comment type="caution">
    <text evidence="7">The sequence shown here is derived from an EMBL/GenBank/DDBJ whole genome shotgun (WGS) entry which is preliminary data.</text>
</comment>
<dbReference type="InterPro" id="IPR004827">
    <property type="entry name" value="bZIP"/>
</dbReference>
<evidence type="ECO:0000259" key="6">
    <source>
        <dbReference type="PROSITE" id="PS50217"/>
    </source>
</evidence>
<feature type="region of interest" description="Disordered" evidence="5">
    <location>
        <begin position="86"/>
        <end position="153"/>
    </location>
</feature>
<evidence type="ECO:0000313" key="8">
    <source>
        <dbReference type="Proteomes" id="UP000190776"/>
    </source>
</evidence>
<dbReference type="InterPro" id="IPR051027">
    <property type="entry name" value="bZIP_transcription_factors"/>
</dbReference>
<name>A0A1S8BN45_9PEZI</name>
<dbReference type="SMART" id="SM00338">
    <property type="entry name" value="BRLZ"/>
    <property type="match status" value="1"/>
</dbReference>
<keyword evidence="4" id="KW-0539">Nucleus</keyword>
<evidence type="ECO:0000256" key="3">
    <source>
        <dbReference type="ARBA" id="ARBA00023163"/>
    </source>
</evidence>
<gene>
    <name evidence="7" type="ORF">BK809_0005617</name>
</gene>
<dbReference type="Gene3D" id="1.20.5.170">
    <property type="match status" value="1"/>
</dbReference>
<dbReference type="PROSITE" id="PS50217">
    <property type="entry name" value="BZIP"/>
    <property type="match status" value="1"/>
</dbReference>